<feature type="region of interest" description="Disordered" evidence="1">
    <location>
        <begin position="213"/>
        <end position="244"/>
    </location>
</feature>
<accession>A0A7T8HJL8</accession>
<feature type="non-terminal residue" evidence="2">
    <location>
        <position position="784"/>
    </location>
</feature>
<evidence type="ECO:0000256" key="1">
    <source>
        <dbReference type="SAM" id="MobiDB-lite"/>
    </source>
</evidence>
<dbReference type="AlphaFoldDB" id="A0A7T8HJL8"/>
<organism evidence="2 3">
    <name type="scientific">Caligus rogercresseyi</name>
    <name type="common">Sea louse</name>
    <dbReference type="NCBI Taxonomy" id="217165"/>
    <lineage>
        <taxon>Eukaryota</taxon>
        <taxon>Metazoa</taxon>
        <taxon>Ecdysozoa</taxon>
        <taxon>Arthropoda</taxon>
        <taxon>Crustacea</taxon>
        <taxon>Multicrustacea</taxon>
        <taxon>Hexanauplia</taxon>
        <taxon>Copepoda</taxon>
        <taxon>Siphonostomatoida</taxon>
        <taxon>Caligidae</taxon>
        <taxon>Caligus</taxon>
    </lineage>
</organism>
<feature type="region of interest" description="Disordered" evidence="1">
    <location>
        <begin position="404"/>
        <end position="453"/>
    </location>
</feature>
<feature type="compositionally biased region" description="Polar residues" evidence="1">
    <location>
        <begin position="7"/>
        <end position="20"/>
    </location>
</feature>
<feature type="compositionally biased region" description="Basic and acidic residues" evidence="1">
    <location>
        <begin position="39"/>
        <end position="49"/>
    </location>
</feature>
<dbReference type="Proteomes" id="UP000595437">
    <property type="component" value="Chromosome 8"/>
</dbReference>
<evidence type="ECO:0000313" key="2">
    <source>
        <dbReference type="EMBL" id="QQP51134.1"/>
    </source>
</evidence>
<protein>
    <submittedName>
        <fullName evidence="2">Uncharacterized protein</fullName>
    </submittedName>
</protein>
<feature type="compositionally biased region" description="Basic and acidic residues" evidence="1">
    <location>
        <begin position="215"/>
        <end position="227"/>
    </location>
</feature>
<name>A0A7T8HJL8_CALRO</name>
<gene>
    <name evidence="2" type="ORF">FKW44_012381</name>
</gene>
<dbReference type="OrthoDB" id="6376106at2759"/>
<reference evidence="3" key="1">
    <citation type="submission" date="2021-01" db="EMBL/GenBank/DDBJ databases">
        <title>Caligus Genome Assembly.</title>
        <authorList>
            <person name="Gallardo-Escarate C."/>
        </authorList>
    </citation>
    <scope>NUCLEOTIDE SEQUENCE [LARGE SCALE GENOMIC DNA]</scope>
</reference>
<sequence length="784" mass="87636">KEFPSAKSWNQQMNDFLQSLESDEEEGASSSPGVSPPINREEKERKNEESDVEPNELLLPPGVDSGEGTEYESSPLICFIGRRLRHLQLEPENGGLLSYPVLSLLSRSEWIAAKSLSLLEKAGFGMPKIYELGVSSPSNLEMSLKTAVFTGRVPLEGNPEVIQKVLRVIECLKEYFSSNEGGQSSEEEPEEEEVASPLVKNAMGPFLKQLNESLQTKEEEESRRAEEEQQTIPEPQVENPWKQMSDSIQSQNLSSFHGIKNSIAKDLLRLHGRQVDAFPLAQEMVSCWVLAGFGLESLRQSVLMTPFDQILNAENPKSLSFRLFHRLLRHKEEFPPIVSEEHLRHLVKKTLSYIMKGIQHHKKAPPNYEQKVNIIFNYLPPGLREAESAASASQPPLCDPYVPEADSAGVVPASPQKQLPKEPLFSEDPLNAVLNSPKPSARDDPQASRPNHLPNRKYNLVTLHLEWVVLKGIPQIYELSAYSSSDMSVLNLYCVPPCLKNSPETLENLGFVSNPDRHEFYFVQVGIGCVKALSLETALGKLSSFLEEKRNISDSENRNNGLIILTHTSEELGNFLTALSDTSNNNLLINVIKGLGSLESFIGRNKSKKYFFGGPRLAINGEDVSYETEVRKGIATQTLLSKSNPLGVFPSQLQHFIEPYCIPSLGNMAQELQTKASKVRELYTLEVFISAHLKAQKVPLFLEGAFAPLPIRDLRDKASVVANRIVFLLVEAGFDKAKLSGCFAKDTDFAINSNVFLNSMNMSQRLKVMDQTMRCIHIIKNFYL</sequence>
<proteinExistence type="predicted"/>
<evidence type="ECO:0000313" key="3">
    <source>
        <dbReference type="Proteomes" id="UP000595437"/>
    </source>
</evidence>
<dbReference type="EMBL" id="CP045897">
    <property type="protein sequence ID" value="QQP51134.1"/>
    <property type="molecule type" value="Genomic_DNA"/>
</dbReference>
<feature type="region of interest" description="Disordered" evidence="1">
    <location>
        <begin position="1"/>
        <end position="70"/>
    </location>
</feature>
<feature type="non-terminal residue" evidence="2">
    <location>
        <position position="1"/>
    </location>
</feature>
<keyword evidence="3" id="KW-1185">Reference proteome</keyword>